<protein>
    <recommendedName>
        <fullName evidence="5">Nuclear segregation protein Bfr1</fullName>
    </recommendedName>
</protein>
<dbReference type="GO" id="GO:1990904">
    <property type="term" value="C:ribonucleoprotein complex"/>
    <property type="evidence" value="ECO:0007669"/>
    <property type="project" value="TreeGrafter"/>
</dbReference>
<name>A0A4P9Z2U9_9FUNG</name>
<dbReference type="GO" id="GO:0008298">
    <property type="term" value="P:intracellular mRNA localization"/>
    <property type="evidence" value="ECO:0007669"/>
    <property type="project" value="TreeGrafter"/>
</dbReference>
<dbReference type="OrthoDB" id="2195113at2759"/>
<dbReference type="GO" id="GO:0042175">
    <property type="term" value="C:nuclear outer membrane-endoplasmic reticulum membrane network"/>
    <property type="evidence" value="ECO:0007669"/>
    <property type="project" value="TreeGrafter"/>
</dbReference>
<feature type="coiled-coil region" evidence="1">
    <location>
        <begin position="120"/>
        <end position="166"/>
    </location>
</feature>
<dbReference type="PANTHER" id="PTHR31027:SF2">
    <property type="entry name" value="LEBERCILIN DOMAIN-CONTAINING PROTEIN"/>
    <property type="match status" value="1"/>
</dbReference>
<evidence type="ECO:0000313" key="3">
    <source>
        <dbReference type="EMBL" id="RKP26121.1"/>
    </source>
</evidence>
<sequence length="476" mass="53998">TAVKDKIGGRSANGKDKSDDPRAKLREELKEIRDKQAGLKQSRQKVFDQLDAINKSVKTKVAELRAAKDKAAYKTVGEIDGEISKLESAIQSGRLKLVEEKRAINDITALRKSRRVVETFEEQQRVIDEEKKRLDEIRKQLDAFNNKALSDRYQEIQTELDKINKASDADRDQRRSLFGQRDDIQKEMDELYNSRRALNTSYREANDLYYQWQQEERVRRAEAARLRRHREHEEQLEAQIKEIMEQADAPAYTLEIESCDAIVAYLQSHLAGGKDKGAATAADTTATPVGGKLDIRRVDAGENTPKGMVLKKKSERDEENYFVGKKQAAKKAQPAADASTPSTARKESAAAPFKLPLSVMERFWGIKVEVPTSRDDVPKALEAVQARKQWYTEHQTEATEANRKAATEKAEGLRRRAADELKREEEREQKRSEERAAAADSRKQQRQQSSGRGKKAGNKDGKDNNKDSKDKSEEAA</sequence>
<dbReference type="EMBL" id="KZ989510">
    <property type="protein sequence ID" value="RKP26121.1"/>
    <property type="molecule type" value="Genomic_DNA"/>
</dbReference>
<feature type="region of interest" description="Disordered" evidence="2">
    <location>
        <begin position="314"/>
        <end position="350"/>
    </location>
</feature>
<keyword evidence="4" id="KW-1185">Reference proteome</keyword>
<feature type="compositionally biased region" description="Basic and acidic residues" evidence="2">
    <location>
        <begin position="393"/>
        <end position="443"/>
    </location>
</feature>
<dbReference type="GO" id="GO:0003729">
    <property type="term" value="F:mRNA binding"/>
    <property type="evidence" value="ECO:0007669"/>
    <property type="project" value="TreeGrafter"/>
</dbReference>
<dbReference type="Proteomes" id="UP000278143">
    <property type="component" value="Unassembled WGS sequence"/>
</dbReference>
<feature type="compositionally biased region" description="Basic and acidic residues" evidence="2">
    <location>
        <begin position="457"/>
        <end position="476"/>
    </location>
</feature>
<dbReference type="InterPro" id="IPR039604">
    <property type="entry name" value="Bfr1"/>
</dbReference>
<dbReference type="GO" id="GO:0005783">
    <property type="term" value="C:endoplasmic reticulum"/>
    <property type="evidence" value="ECO:0007669"/>
    <property type="project" value="TreeGrafter"/>
</dbReference>
<accession>A0A4P9Z2U9</accession>
<dbReference type="AlphaFoldDB" id="A0A4P9Z2U9"/>
<evidence type="ECO:0008006" key="5">
    <source>
        <dbReference type="Google" id="ProtNLM"/>
    </source>
</evidence>
<evidence type="ECO:0000313" key="4">
    <source>
        <dbReference type="Proteomes" id="UP000278143"/>
    </source>
</evidence>
<proteinExistence type="predicted"/>
<dbReference type="PANTHER" id="PTHR31027">
    <property type="entry name" value="NUCLEAR SEGREGATION PROTEIN BFR1"/>
    <property type="match status" value="1"/>
</dbReference>
<feature type="non-terminal residue" evidence="3">
    <location>
        <position position="1"/>
    </location>
</feature>
<feature type="region of interest" description="Disordered" evidence="2">
    <location>
        <begin position="393"/>
        <end position="476"/>
    </location>
</feature>
<gene>
    <name evidence="3" type="ORF">SYNPS1DRAFT_14651</name>
</gene>
<keyword evidence="1" id="KW-0175">Coiled coil</keyword>
<reference evidence="4" key="1">
    <citation type="journal article" date="2018" name="Nat. Microbiol.">
        <title>Leveraging single-cell genomics to expand the fungal tree of life.</title>
        <authorList>
            <person name="Ahrendt S.R."/>
            <person name="Quandt C.A."/>
            <person name="Ciobanu D."/>
            <person name="Clum A."/>
            <person name="Salamov A."/>
            <person name="Andreopoulos B."/>
            <person name="Cheng J.F."/>
            <person name="Woyke T."/>
            <person name="Pelin A."/>
            <person name="Henrissat B."/>
            <person name="Reynolds N.K."/>
            <person name="Benny G.L."/>
            <person name="Smith M.E."/>
            <person name="James T.Y."/>
            <person name="Grigoriev I.V."/>
        </authorList>
    </citation>
    <scope>NUCLEOTIDE SEQUENCE [LARGE SCALE GENOMIC DNA]</scope>
    <source>
        <strain evidence="4">Benny S71-1</strain>
    </source>
</reference>
<feature type="region of interest" description="Disordered" evidence="2">
    <location>
        <begin position="1"/>
        <end position="23"/>
    </location>
</feature>
<evidence type="ECO:0000256" key="1">
    <source>
        <dbReference type="SAM" id="Coils"/>
    </source>
</evidence>
<evidence type="ECO:0000256" key="2">
    <source>
        <dbReference type="SAM" id="MobiDB-lite"/>
    </source>
</evidence>
<organism evidence="3 4">
    <name type="scientific">Syncephalis pseudoplumigaleata</name>
    <dbReference type="NCBI Taxonomy" id="1712513"/>
    <lineage>
        <taxon>Eukaryota</taxon>
        <taxon>Fungi</taxon>
        <taxon>Fungi incertae sedis</taxon>
        <taxon>Zoopagomycota</taxon>
        <taxon>Zoopagomycotina</taxon>
        <taxon>Zoopagomycetes</taxon>
        <taxon>Zoopagales</taxon>
        <taxon>Piptocephalidaceae</taxon>
        <taxon>Syncephalis</taxon>
    </lineage>
</organism>